<reference evidence="2" key="2">
    <citation type="journal article" date="2014" name="ISME J.">
        <title>Microbial stratification in low pH oxic and suboxic macroscopic growths along an acid mine drainage.</title>
        <authorList>
            <person name="Mendez-Garcia C."/>
            <person name="Mesa V."/>
            <person name="Sprenger R.R."/>
            <person name="Richter M."/>
            <person name="Diez M.S."/>
            <person name="Solano J."/>
            <person name="Bargiela R."/>
            <person name="Golyshina O.V."/>
            <person name="Manteca A."/>
            <person name="Ramos J.L."/>
            <person name="Gallego J.R."/>
            <person name="Llorente I."/>
            <person name="Martins Dos Santos V.A."/>
            <person name="Jensen O.N."/>
            <person name="Pelaez A.I."/>
            <person name="Sanchez J."/>
            <person name="Ferrer M."/>
        </authorList>
    </citation>
    <scope>NUCLEOTIDE SEQUENCE</scope>
</reference>
<dbReference type="Pfam" id="PF22691">
    <property type="entry name" value="Thiolase_C_1"/>
    <property type="match status" value="1"/>
</dbReference>
<protein>
    <submittedName>
        <fullName evidence="2">Acetyl-CoA acetyltransferase</fullName>
    </submittedName>
</protein>
<reference evidence="2" key="1">
    <citation type="submission" date="2013-08" db="EMBL/GenBank/DDBJ databases">
        <authorList>
            <person name="Mendez C."/>
            <person name="Richter M."/>
            <person name="Ferrer M."/>
            <person name="Sanchez J."/>
        </authorList>
    </citation>
    <scope>NUCLEOTIDE SEQUENCE</scope>
</reference>
<organism evidence="2">
    <name type="scientific">mine drainage metagenome</name>
    <dbReference type="NCBI Taxonomy" id="410659"/>
    <lineage>
        <taxon>unclassified sequences</taxon>
        <taxon>metagenomes</taxon>
        <taxon>ecological metagenomes</taxon>
    </lineage>
</organism>
<dbReference type="GO" id="GO:0016746">
    <property type="term" value="F:acyltransferase activity"/>
    <property type="evidence" value="ECO:0007669"/>
    <property type="project" value="InterPro"/>
</dbReference>
<sequence length="91" mass="9084">ALEDLGYAEAGGAVRLTLEGSTAKTGRWPVNVDGGLKAKGHPIGATGVSQAYEGYLQLRAQAGARQVPGAERALLHNVGGSGASATVTLLG</sequence>
<feature type="non-terminal residue" evidence="2">
    <location>
        <position position="1"/>
    </location>
</feature>
<comment type="caution">
    <text evidence="2">The sequence shown here is derived from an EMBL/GenBank/DDBJ whole genome shotgun (WGS) entry which is preliminary data.</text>
</comment>
<dbReference type="InterPro" id="IPR016039">
    <property type="entry name" value="Thiolase-like"/>
</dbReference>
<name>T1C346_9ZZZZ</name>
<feature type="non-terminal residue" evidence="2">
    <location>
        <position position="91"/>
    </location>
</feature>
<accession>T1C346</accession>
<keyword evidence="2" id="KW-0808">Transferase</keyword>
<dbReference type="SUPFAM" id="SSF53901">
    <property type="entry name" value="Thiolase-like"/>
    <property type="match status" value="1"/>
</dbReference>
<dbReference type="AlphaFoldDB" id="T1C346"/>
<gene>
    <name evidence="2" type="ORF">B1A_04043</name>
</gene>
<feature type="domain" description="Thiolase C-terminal" evidence="1">
    <location>
        <begin position="1"/>
        <end position="91"/>
    </location>
</feature>
<dbReference type="InterPro" id="IPR055140">
    <property type="entry name" value="Thiolase_C_2"/>
</dbReference>
<evidence type="ECO:0000259" key="1">
    <source>
        <dbReference type="Pfam" id="PF22691"/>
    </source>
</evidence>
<proteinExistence type="predicted"/>
<evidence type="ECO:0000313" key="2">
    <source>
        <dbReference type="EMBL" id="EQD75308.1"/>
    </source>
</evidence>
<dbReference type="PANTHER" id="PTHR42870">
    <property type="entry name" value="ACETYL-COA C-ACETYLTRANSFERASE"/>
    <property type="match status" value="1"/>
</dbReference>
<dbReference type="PANTHER" id="PTHR42870:SF6">
    <property type="entry name" value="ACETYL-COA C-ACYLTRANSFERASE"/>
    <property type="match status" value="1"/>
</dbReference>
<dbReference type="Gene3D" id="3.40.47.10">
    <property type="match status" value="1"/>
</dbReference>
<dbReference type="EMBL" id="AUZX01002942">
    <property type="protein sequence ID" value="EQD75308.1"/>
    <property type="molecule type" value="Genomic_DNA"/>
</dbReference>